<accession>A0A264VNJ8</accession>
<evidence type="ECO:0000313" key="2">
    <source>
        <dbReference type="EMBL" id="EMR4591877.1"/>
    </source>
</evidence>
<dbReference type="EMBL" id="ABEXCJ050000015">
    <property type="protein sequence ID" value="EMR4591877.1"/>
    <property type="molecule type" value="Genomic_DNA"/>
</dbReference>
<dbReference type="Proteomes" id="UP000216001">
    <property type="component" value="Unassembled WGS sequence"/>
</dbReference>
<evidence type="ECO:0000313" key="4">
    <source>
        <dbReference type="Proteomes" id="UP000216001"/>
    </source>
</evidence>
<name>A0A264VNJ8_PRORE</name>
<evidence type="ECO:0000313" key="1">
    <source>
        <dbReference type="EMBL" id="ELR5219690.1"/>
    </source>
</evidence>
<dbReference type="RefSeq" id="WP_042847396.1">
    <property type="nucleotide sequence ID" value="NZ_ABFDCF020000011.1"/>
</dbReference>
<evidence type="ECO:0000313" key="3">
    <source>
        <dbReference type="EMBL" id="OZS72437.1"/>
    </source>
</evidence>
<dbReference type="EMBL" id="NOWC01000037">
    <property type="protein sequence ID" value="OZS72437.1"/>
    <property type="molecule type" value="Genomic_DNA"/>
</dbReference>
<dbReference type="AlphaFoldDB" id="A0A264VNJ8"/>
<protein>
    <submittedName>
        <fullName evidence="3">Uncharacterized protein</fullName>
    </submittedName>
</protein>
<reference evidence="3 4" key="1">
    <citation type="submission" date="2017-07" db="EMBL/GenBank/DDBJ databases">
        <title>blaIMP-27 on transferable plasmids in Proteus mirabilis and Providencia rettgeri.</title>
        <authorList>
            <person name="Potter R."/>
        </authorList>
    </citation>
    <scope>NUCLEOTIDE SEQUENCE [LARGE SCALE GENOMIC DNA]</scope>
    <source>
        <strain evidence="3 4">PR1</strain>
    </source>
</reference>
<reference evidence="1" key="2">
    <citation type="submission" date="2023-10" db="EMBL/GenBank/DDBJ databases">
        <authorList>
            <consortium name="Clinical and Environmental Microbiology Branch: Whole genome sequencing antimicrobial resistance pathogens in the healthcare setting"/>
        </authorList>
    </citation>
    <scope>NUCLEOTIDE SEQUENCE</scope>
    <source>
        <strain evidence="1">2020QW-00022</strain>
    </source>
</reference>
<sequence length="104" mass="11565">MTSTPQDELSAIALFNDIGRDEVTARFNALSAAAQARFDESYRIHGTMPVGFTALNFMTADERKQRHQLLLAIQLCTDPQAEAHARIKARRAALKRKNHVVTTG</sequence>
<proteinExistence type="predicted"/>
<gene>
    <name evidence="3" type="ORF">CHI95_21890</name>
    <name evidence="2" type="ORF">M0K77_004258</name>
    <name evidence="1" type="ORF">M0K77_RS21290</name>
</gene>
<comment type="caution">
    <text evidence="3">The sequence shown here is derived from an EMBL/GenBank/DDBJ whole genome shotgun (WGS) entry which is preliminary data.</text>
</comment>
<organism evidence="3 4">
    <name type="scientific">Providencia rettgeri</name>
    <dbReference type="NCBI Taxonomy" id="587"/>
    <lineage>
        <taxon>Bacteria</taxon>
        <taxon>Pseudomonadati</taxon>
        <taxon>Pseudomonadota</taxon>
        <taxon>Gammaproteobacteria</taxon>
        <taxon>Enterobacterales</taxon>
        <taxon>Morganellaceae</taxon>
        <taxon>Providencia</taxon>
    </lineage>
</organism>
<dbReference type="EMBL" id="ABEXCJ040000015">
    <property type="protein sequence ID" value="ELR5219690.1"/>
    <property type="molecule type" value="Genomic_DNA"/>
</dbReference>